<evidence type="ECO:0000313" key="2">
    <source>
        <dbReference type="EMBL" id="MBS2551754.1"/>
    </source>
</evidence>
<dbReference type="Proteomes" id="UP000730482">
    <property type="component" value="Unassembled WGS sequence"/>
</dbReference>
<dbReference type="EMBL" id="JAAFYZ010000154">
    <property type="protein sequence ID" value="MBS2551754.1"/>
    <property type="molecule type" value="Genomic_DNA"/>
</dbReference>
<keyword evidence="2" id="KW-0489">Methyltransferase</keyword>
<dbReference type="SUPFAM" id="SSF53335">
    <property type="entry name" value="S-adenosyl-L-methionine-dependent methyltransferases"/>
    <property type="match status" value="1"/>
</dbReference>
<comment type="caution">
    <text evidence="2">The sequence shown here is derived from an EMBL/GenBank/DDBJ whole genome shotgun (WGS) entry which is preliminary data.</text>
</comment>
<feature type="domain" description="Methyltransferase type 12" evidence="1">
    <location>
        <begin position="50"/>
        <end position="141"/>
    </location>
</feature>
<protein>
    <submittedName>
        <fullName evidence="2">Class I SAM-dependent methyltransferase</fullName>
    </submittedName>
</protein>
<dbReference type="Pfam" id="PF08242">
    <property type="entry name" value="Methyltransf_12"/>
    <property type="match status" value="1"/>
</dbReference>
<dbReference type="RefSeq" id="WP_212016684.1">
    <property type="nucleotide sequence ID" value="NZ_JAAFYZ010000154.1"/>
</dbReference>
<dbReference type="CDD" id="cd02440">
    <property type="entry name" value="AdoMet_MTases"/>
    <property type="match status" value="1"/>
</dbReference>
<proteinExistence type="predicted"/>
<dbReference type="Gene3D" id="3.40.50.150">
    <property type="entry name" value="Vaccinia Virus protein VP39"/>
    <property type="match status" value="1"/>
</dbReference>
<dbReference type="PANTHER" id="PTHR42912:SF93">
    <property type="entry name" value="N6-ADENOSINE-METHYLTRANSFERASE TMT1A"/>
    <property type="match status" value="1"/>
</dbReference>
<dbReference type="InterPro" id="IPR029063">
    <property type="entry name" value="SAM-dependent_MTases_sf"/>
</dbReference>
<organism evidence="2 3">
    <name type="scientific">Catenulispora pinistramenti</name>
    <dbReference type="NCBI Taxonomy" id="2705254"/>
    <lineage>
        <taxon>Bacteria</taxon>
        <taxon>Bacillati</taxon>
        <taxon>Actinomycetota</taxon>
        <taxon>Actinomycetes</taxon>
        <taxon>Catenulisporales</taxon>
        <taxon>Catenulisporaceae</taxon>
        <taxon>Catenulispora</taxon>
    </lineage>
</organism>
<keyword evidence="2" id="KW-0808">Transferase</keyword>
<accession>A0ABS5L0B3</accession>
<dbReference type="GO" id="GO:0032259">
    <property type="term" value="P:methylation"/>
    <property type="evidence" value="ECO:0007669"/>
    <property type="project" value="UniProtKB-KW"/>
</dbReference>
<dbReference type="PANTHER" id="PTHR42912">
    <property type="entry name" value="METHYLTRANSFERASE"/>
    <property type="match status" value="1"/>
</dbReference>
<sequence>MRYTDVIESLRASYDNSADRREATDKEDWKLQERAAFLARLRANGVRRLLEIGAGVGTDSLYFQEQGLEVVATDLSPLMVAKCREKGLDARVAGFLELGSELGSEPFDAVFAFNCLLHVPNADLPSVLENVQRLLRPGGLFLVAVYGGDGTEEIWDGDPITPHRFFSLRTDEQIQDFARESFEIVDFHTRDDTGIFRSQVLTLRRAEVHHRG</sequence>
<name>A0ABS5L0B3_9ACTN</name>
<evidence type="ECO:0000313" key="3">
    <source>
        <dbReference type="Proteomes" id="UP000730482"/>
    </source>
</evidence>
<dbReference type="GO" id="GO:0008168">
    <property type="term" value="F:methyltransferase activity"/>
    <property type="evidence" value="ECO:0007669"/>
    <property type="project" value="UniProtKB-KW"/>
</dbReference>
<evidence type="ECO:0000259" key="1">
    <source>
        <dbReference type="Pfam" id="PF08242"/>
    </source>
</evidence>
<dbReference type="InterPro" id="IPR013217">
    <property type="entry name" value="Methyltransf_12"/>
</dbReference>
<gene>
    <name evidence="2" type="ORF">KGQ19_33300</name>
</gene>
<reference evidence="2 3" key="1">
    <citation type="submission" date="2020-02" db="EMBL/GenBank/DDBJ databases">
        <title>Acidophilic actinobacteria isolated from forest soil.</title>
        <authorList>
            <person name="Golinska P."/>
        </authorList>
    </citation>
    <scope>NUCLEOTIDE SEQUENCE [LARGE SCALE GENOMIC DNA]</scope>
    <source>
        <strain evidence="2 3">NL8</strain>
    </source>
</reference>
<dbReference type="InterPro" id="IPR050508">
    <property type="entry name" value="Methyltransf_Superfamily"/>
</dbReference>
<keyword evidence="3" id="KW-1185">Reference proteome</keyword>